<proteinExistence type="predicted"/>
<gene>
    <name evidence="1" type="ORF">EVA_08556</name>
</gene>
<name>J9GSS8_9ZZZZ</name>
<reference evidence="1" key="1">
    <citation type="journal article" date="2012" name="PLoS ONE">
        <title>Gene sets for utilization of primary and secondary nutrition supplies in the distal gut of endangered iberian lynx.</title>
        <authorList>
            <person name="Alcaide M."/>
            <person name="Messina E."/>
            <person name="Richter M."/>
            <person name="Bargiela R."/>
            <person name="Peplies J."/>
            <person name="Huws S.A."/>
            <person name="Newbold C.J."/>
            <person name="Golyshin P.N."/>
            <person name="Simon M.A."/>
            <person name="Lopez G."/>
            <person name="Yakimov M.M."/>
            <person name="Ferrer M."/>
        </authorList>
    </citation>
    <scope>NUCLEOTIDE SEQUENCE</scope>
</reference>
<evidence type="ECO:0000313" key="1">
    <source>
        <dbReference type="EMBL" id="EJX03340.1"/>
    </source>
</evidence>
<comment type="caution">
    <text evidence="1">The sequence shown here is derived from an EMBL/GenBank/DDBJ whole genome shotgun (WGS) entry which is preliminary data.</text>
</comment>
<sequence length="62" mass="6423">MTAFFITAGSDRATVHHINIGLFAGAGKSVSVLTKKLLQCTGFVLVHFAAKGIKANAHAVSP</sequence>
<protein>
    <submittedName>
        <fullName evidence="1">Uncharacterized protein</fullName>
    </submittedName>
</protein>
<dbReference type="EMBL" id="AMCI01002208">
    <property type="protein sequence ID" value="EJX03340.1"/>
    <property type="molecule type" value="Genomic_DNA"/>
</dbReference>
<dbReference type="AlphaFoldDB" id="J9GSS8"/>
<accession>J9GSS8</accession>
<organism evidence="1">
    <name type="scientific">gut metagenome</name>
    <dbReference type="NCBI Taxonomy" id="749906"/>
    <lineage>
        <taxon>unclassified sequences</taxon>
        <taxon>metagenomes</taxon>
        <taxon>organismal metagenomes</taxon>
    </lineage>
</organism>